<evidence type="ECO:0000256" key="14">
    <source>
        <dbReference type="ARBA" id="ARBA00023242"/>
    </source>
</evidence>
<evidence type="ECO:0000256" key="12">
    <source>
        <dbReference type="ARBA" id="ARBA00023067"/>
    </source>
</evidence>
<evidence type="ECO:0000256" key="13">
    <source>
        <dbReference type="ARBA" id="ARBA00023125"/>
    </source>
</evidence>
<comment type="subcellular location">
    <subcellularLocation>
        <location evidence="3">Chromosome</location>
    </subcellularLocation>
    <subcellularLocation>
        <location evidence="2">Nucleus</location>
    </subcellularLocation>
</comment>
<accession>A0A7J8F2F7</accession>
<protein>
    <recommendedName>
        <fullName evidence="6">Protamine-2</fullName>
    </recommendedName>
    <alternativeName>
        <fullName evidence="16">Sperm histone P2</fullName>
    </alternativeName>
    <alternativeName>
        <fullName evidence="17">Sperm protamine P2</fullName>
    </alternativeName>
</protein>
<evidence type="ECO:0000313" key="20">
    <source>
        <dbReference type="Proteomes" id="UP000593571"/>
    </source>
</evidence>
<evidence type="ECO:0000256" key="2">
    <source>
        <dbReference type="ARBA" id="ARBA00004123"/>
    </source>
</evidence>
<evidence type="ECO:0000256" key="8">
    <source>
        <dbReference type="ARBA" id="ARBA00022473"/>
    </source>
</evidence>
<dbReference type="AlphaFoldDB" id="A0A7J8F2F7"/>
<dbReference type="PANTHER" id="PTHR21341">
    <property type="entry name" value="PROTAMINE-2"/>
    <property type="match status" value="1"/>
</dbReference>
<keyword evidence="10" id="KW-0221">Differentiation</keyword>
<evidence type="ECO:0000256" key="1">
    <source>
        <dbReference type="ARBA" id="ARBA00003419"/>
    </source>
</evidence>
<evidence type="ECO:0000256" key="3">
    <source>
        <dbReference type="ARBA" id="ARBA00004286"/>
    </source>
</evidence>
<dbReference type="GO" id="GO:0007286">
    <property type="term" value="P:spermatid development"/>
    <property type="evidence" value="ECO:0007669"/>
    <property type="project" value="InterPro"/>
</dbReference>
<comment type="subunit">
    <text evidence="5">Interacts with TDRP.</text>
</comment>
<evidence type="ECO:0000256" key="7">
    <source>
        <dbReference type="ARBA" id="ARBA00022454"/>
    </source>
</evidence>
<reference evidence="19 20" key="1">
    <citation type="journal article" date="2020" name="Nature">
        <title>Six reference-quality genomes reveal evolution of bat adaptations.</title>
        <authorList>
            <person name="Jebb D."/>
            <person name="Huang Z."/>
            <person name="Pippel M."/>
            <person name="Hughes G.M."/>
            <person name="Lavrichenko K."/>
            <person name="Devanna P."/>
            <person name="Winkler S."/>
            <person name="Jermiin L.S."/>
            <person name="Skirmuntt E.C."/>
            <person name="Katzourakis A."/>
            <person name="Burkitt-Gray L."/>
            <person name="Ray D.A."/>
            <person name="Sullivan K.A.M."/>
            <person name="Roscito J.G."/>
            <person name="Kirilenko B.M."/>
            <person name="Davalos L.M."/>
            <person name="Corthals A.P."/>
            <person name="Power M.L."/>
            <person name="Jones G."/>
            <person name="Ransome R.D."/>
            <person name="Dechmann D.K.N."/>
            <person name="Locatelli A.G."/>
            <person name="Puechmaille S.J."/>
            <person name="Fedrigo O."/>
            <person name="Jarvis E.D."/>
            <person name="Hiller M."/>
            <person name="Vernes S.C."/>
            <person name="Myers E.W."/>
            <person name="Teeling E.C."/>
        </authorList>
    </citation>
    <scope>NUCLEOTIDE SEQUENCE [LARGE SCALE GENOMIC DNA]</scope>
    <source>
        <strain evidence="19">MRouAeg1</strain>
        <tissue evidence="19">Muscle</tissue>
    </source>
</reference>
<evidence type="ECO:0000256" key="4">
    <source>
        <dbReference type="ARBA" id="ARBA00008365"/>
    </source>
</evidence>
<keyword evidence="20" id="KW-1185">Reference proteome</keyword>
<evidence type="ECO:0000313" key="19">
    <source>
        <dbReference type="EMBL" id="KAF6441964.1"/>
    </source>
</evidence>
<feature type="region of interest" description="Disordered" evidence="18">
    <location>
        <begin position="64"/>
        <end position="120"/>
    </location>
</feature>
<feature type="compositionally biased region" description="Acidic residues" evidence="18">
    <location>
        <begin position="20"/>
        <end position="30"/>
    </location>
</feature>
<organism evidence="19 20">
    <name type="scientific">Rousettus aegyptiacus</name>
    <name type="common">Egyptian fruit bat</name>
    <name type="synonym">Pteropus aegyptiacus</name>
    <dbReference type="NCBI Taxonomy" id="9407"/>
    <lineage>
        <taxon>Eukaryota</taxon>
        <taxon>Metazoa</taxon>
        <taxon>Chordata</taxon>
        <taxon>Craniata</taxon>
        <taxon>Vertebrata</taxon>
        <taxon>Euteleostomi</taxon>
        <taxon>Mammalia</taxon>
        <taxon>Eutheria</taxon>
        <taxon>Laurasiatheria</taxon>
        <taxon>Chiroptera</taxon>
        <taxon>Yinpterochiroptera</taxon>
        <taxon>Pteropodoidea</taxon>
        <taxon>Pteropodidae</taxon>
        <taxon>Rousettinae</taxon>
        <taxon>Rousettus</taxon>
    </lineage>
</organism>
<evidence type="ECO:0000256" key="18">
    <source>
        <dbReference type="SAM" id="MobiDB-lite"/>
    </source>
</evidence>
<keyword evidence="7" id="KW-0158">Chromosome</keyword>
<gene>
    <name evidence="19" type="ORF">HJG63_015906</name>
</gene>
<evidence type="ECO:0000256" key="15">
    <source>
        <dbReference type="ARBA" id="ARBA00023269"/>
    </source>
</evidence>
<dbReference type="Proteomes" id="UP000593571">
    <property type="component" value="Unassembled WGS sequence"/>
</dbReference>
<name>A0A7J8F2F7_ROUAE</name>
<evidence type="ECO:0000256" key="16">
    <source>
        <dbReference type="ARBA" id="ARBA00031947"/>
    </source>
</evidence>
<sequence>MVRHRTRSPSETPQQGGQEQEQEPNTEDIQVDGRTLRGRYHYRRRHCSRRRLYRVHRRRRCSCRRRRRRACRHRRHRRAPPRPPPPQPCNPDFLFQKAAEGAGGEGDAEGVTKPSWAHHSSGWKFRKSHLPKNHLVRPQALARCWMPKP</sequence>
<evidence type="ECO:0000256" key="10">
    <source>
        <dbReference type="ARBA" id="ARBA00022782"/>
    </source>
</evidence>
<dbReference type="GO" id="GO:0005634">
    <property type="term" value="C:nucleus"/>
    <property type="evidence" value="ECO:0007669"/>
    <property type="project" value="UniProtKB-SubCell"/>
</dbReference>
<evidence type="ECO:0000256" key="9">
    <source>
        <dbReference type="ARBA" id="ARBA00022553"/>
    </source>
</evidence>
<comment type="similarity">
    <text evidence="4">Belongs to the protamine P2 family.</text>
</comment>
<keyword evidence="11" id="KW-0744">Spermatogenesis</keyword>
<dbReference type="GO" id="GO:0003677">
    <property type="term" value="F:DNA binding"/>
    <property type="evidence" value="ECO:0007669"/>
    <property type="project" value="UniProtKB-KW"/>
</dbReference>
<evidence type="ECO:0000256" key="5">
    <source>
        <dbReference type="ARBA" id="ARBA00011430"/>
    </source>
</evidence>
<dbReference type="GO" id="GO:0030261">
    <property type="term" value="P:chromosome condensation"/>
    <property type="evidence" value="ECO:0007669"/>
    <property type="project" value="UniProtKB-KW"/>
</dbReference>
<keyword evidence="8" id="KW-0217">Developmental protein</keyword>
<keyword evidence="12" id="KW-0226">DNA condensation</keyword>
<dbReference type="Pfam" id="PF00841">
    <property type="entry name" value="Protamine_P2"/>
    <property type="match status" value="1"/>
</dbReference>
<proteinExistence type="inferred from homology"/>
<feature type="compositionally biased region" description="Basic residues" evidence="18">
    <location>
        <begin position="64"/>
        <end position="80"/>
    </location>
</feature>
<evidence type="ECO:0000256" key="11">
    <source>
        <dbReference type="ARBA" id="ARBA00022871"/>
    </source>
</evidence>
<keyword evidence="14" id="KW-0539">Nucleus</keyword>
<feature type="region of interest" description="Disordered" evidence="18">
    <location>
        <begin position="1"/>
        <end position="43"/>
    </location>
</feature>
<keyword evidence="15" id="KW-0544">Nucleosome core</keyword>
<comment type="caution">
    <text evidence="19">The sequence shown here is derived from an EMBL/GenBank/DDBJ whole genome shotgun (WGS) entry which is preliminary data.</text>
</comment>
<dbReference type="PANTHER" id="PTHR21341:SF2">
    <property type="entry name" value="PROTAMINE-2"/>
    <property type="match status" value="1"/>
</dbReference>
<evidence type="ECO:0000256" key="6">
    <source>
        <dbReference type="ARBA" id="ARBA00017629"/>
    </source>
</evidence>
<keyword evidence="13" id="KW-0238">DNA-binding</keyword>
<keyword evidence="9" id="KW-0597">Phosphoprotein</keyword>
<dbReference type="InterPro" id="IPR000492">
    <property type="entry name" value="PRM2"/>
</dbReference>
<evidence type="ECO:0000256" key="17">
    <source>
        <dbReference type="ARBA" id="ARBA00032889"/>
    </source>
</evidence>
<dbReference type="GO" id="GO:0006997">
    <property type="term" value="P:nucleus organization"/>
    <property type="evidence" value="ECO:0007669"/>
    <property type="project" value="TreeGrafter"/>
</dbReference>
<dbReference type="EMBL" id="JACASE010000008">
    <property type="protein sequence ID" value="KAF6441964.1"/>
    <property type="molecule type" value="Genomic_DNA"/>
</dbReference>
<dbReference type="GO" id="GO:0000786">
    <property type="term" value="C:nucleosome"/>
    <property type="evidence" value="ECO:0007669"/>
    <property type="project" value="UniProtKB-KW"/>
</dbReference>
<comment type="function">
    <text evidence="1">Protamines substitute for histones in the chromatin of sperm during the haploid phase of spermatogenesis. They compact sperm DNA into a highly condensed, stable and inactive complex.</text>
</comment>